<feature type="region of interest" description="Disordered" evidence="1">
    <location>
        <begin position="215"/>
        <end position="244"/>
    </location>
</feature>
<feature type="transmembrane region" description="Helical" evidence="2">
    <location>
        <begin position="126"/>
        <end position="149"/>
    </location>
</feature>
<feature type="transmembrane region" description="Helical" evidence="2">
    <location>
        <begin position="93"/>
        <end position="114"/>
    </location>
</feature>
<dbReference type="AlphaFoldDB" id="A0A3P3Y0T8"/>
<dbReference type="EMBL" id="OVEO01000002">
    <property type="protein sequence ID" value="SPQ93806.1"/>
    <property type="molecule type" value="Genomic_DNA"/>
</dbReference>
<proteinExistence type="predicted"/>
<keyword evidence="2" id="KW-0812">Transmembrane</keyword>
<reference evidence="3 4" key="1">
    <citation type="submission" date="2018-03" db="EMBL/GenBank/DDBJ databases">
        <authorList>
            <person name="Fogelqvist J."/>
        </authorList>
    </citation>
    <scope>NUCLEOTIDE SEQUENCE [LARGE SCALE GENOMIC DNA]</scope>
</reference>
<feature type="transmembrane region" description="Helical" evidence="2">
    <location>
        <begin position="19"/>
        <end position="37"/>
    </location>
</feature>
<evidence type="ECO:0000313" key="4">
    <source>
        <dbReference type="Proteomes" id="UP000290189"/>
    </source>
</evidence>
<evidence type="ECO:0000256" key="2">
    <source>
        <dbReference type="SAM" id="Phobius"/>
    </source>
</evidence>
<sequence>MTTSTGIGSSTSGNGSISIYYEALWVLALFAATAVLREAVGELSCHRIAYRLLSCSFVRARTIDIFMSCSNGGRSLGFGAAWRMWRLDDVIPGSAYLMPMMCWAVGMPIKLIAVTAVRENAIFGQAGAWALGIAWIVLALSVKIVAMFYDRHHGMGLDDRHRLVSYRRIIQSRLCTTAGFAVVFGDDNGVRDPKDVVVNDDGSLGVSVQWAKEGKGSKLTMRAARRDVRGSDPAPNGLEKMSAG</sequence>
<keyword evidence="3" id="KW-0496">Mitochondrion</keyword>
<organism evidence="3 4">
    <name type="scientific">Plasmodiophora brassicae</name>
    <name type="common">Clubroot disease agent</name>
    <dbReference type="NCBI Taxonomy" id="37360"/>
    <lineage>
        <taxon>Eukaryota</taxon>
        <taxon>Sar</taxon>
        <taxon>Rhizaria</taxon>
        <taxon>Endomyxa</taxon>
        <taxon>Phytomyxea</taxon>
        <taxon>Plasmodiophorida</taxon>
        <taxon>Plasmodiophoridae</taxon>
        <taxon>Plasmodiophora</taxon>
    </lineage>
</organism>
<evidence type="ECO:0000313" key="3">
    <source>
        <dbReference type="EMBL" id="SPQ93806.1"/>
    </source>
</evidence>
<keyword evidence="2" id="KW-1133">Transmembrane helix</keyword>
<evidence type="ECO:0000256" key="1">
    <source>
        <dbReference type="SAM" id="MobiDB-lite"/>
    </source>
</evidence>
<accession>A0A3P3Y0T8</accession>
<protein>
    <submittedName>
        <fullName evidence="3">Uncharacterized protein</fullName>
    </submittedName>
</protein>
<gene>
    <name evidence="3" type="ORF">PLBR_LOCUS1021</name>
</gene>
<geneLocation type="mitochondrion" evidence="3"/>
<dbReference type="Proteomes" id="UP000290189">
    <property type="component" value="Unassembled WGS sequence"/>
</dbReference>
<name>A0A3P3Y0T8_PLABS</name>
<keyword evidence="2" id="KW-0472">Membrane</keyword>